<keyword evidence="3" id="KW-1185">Reference proteome</keyword>
<keyword evidence="1" id="KW-0812">Transmembrane</keyword>
<evidence type="ECO:0000313" key="3">
    <source>
        <dbReference type="Proteomes" id="UP001275315"/>
    </source>
</evidence>
<evidence type="ECO:0000313" key="2">
    <source>
        <dbReference type="EMBL" id="MDY0410297.1"/>
    </source>
</evidence>
<protein>
    <recommendedName>
        <fullName evidence="4">ABC transporter permease</fullName>
    </recommendedName>
</protein>
<feature type="transmembrane region" description="Helical" evidence="1">
    <location>
        <begin position="180"/>
        <end position="197"/>
    </location>
</feature>
<dbReference type="EMBL" id="JAWDIQ010000003">
    <property type="protein sequence ID" value="MDY0410297.1"/>
    <property type="molecule type" value="Genomic_DNA"/>
</dbReference>
<gene>
    <name evidence="2" type="ORF">RWD45_19280</name>
</gene>
<feature type="transmembrane region" description="Helical" evidence="1">
    <location>
        <begin position="217"/>
        <end position="239"/>
    </location>
</feature>
<sequence length="246" mass="27793">MSLTTVNFFEVVKKQYVFKMKSYRSLFTSLIITQLIGILFSMGGGGSMGIGGGDFYVNISFLSADIVIAFTMLAVFTYGIQLTTKAYRYDDFTFVTNRMSACIANIFFLLSMSVFGAITAILSGNLIKVIAYFMEDSVVDIRSSITIMQYVFGVVSTILLIFLFSTFGYFIGAMVQRHKLFMFVIPTVIIGVIVFFSKWEIQLVVEFGKFFFQETLFSLFVLKVGVTSLLLFAVSFWAMNRLEVRE</sequence>
<feature type="transmembrane region" description="Helical" evidence="1">
    <location>
        <begin position="101"/>
        <end position="127"/>
    </location>
</feature>
<evidence type="ECO:0008006" key="4">
    <source>
        <dbReference type="Google" id="ProtNLM"/>
    </source>
</evidence>
<evidence type="ECO:0000256" key="1">
    <source>
        <dbReference type="SAM" id="Phobius"/>
    </source>
</evidence>
<organism evidence="2 3">
    <name type="scientific">Paracerasibacillus soli</name>
    <dbReference type="NCBI Taxonomy" id="480284"/>
    <lineage>
        <taxon>Bacteria</taxon>
        <taxon>Bacillati</taxon>
        <taxon>Bacillota</taxon>
        <taxon>Bacilli</taxon>
        <taxon>Bacillales</taxon>
        <taxon>Bacillaceae</taxon>
        <taxon>Paracerasibacillus</taxon>
    </lineage>
</organism>
<comment type="caution">
    <text evidence="2">The sequence shown here is derived from an EMBL/GenBank/DDBJ whole genome shotgun (WGS) entry which is preliminary data.</text>
</comment>
<keyword evidence="1" id="KW-0472">Membrane</keyword>
<keyword evidence="1" id="KW-1133">Transmembrane helix</keyword>
<proteinExistence type="predicted"/>
<dbReference type="Proteomes" id="UP001275315">
    <property type="component" value="Unassembled WGS sequence"/>
</dbReference>
<reference evidence="2 3" key="1">
    <citation type="submission" date="2023-10" db="EMBL/GenBank/DDBJ databases">
        <title>Virgibacillus soli CC-YMP-6 genome.</title>
        <authorList>
            <person name="Miliotis G."/>
            <person name="Sengupta P."/>
            <person name="Hameed A."/>
            <person name="Chuvochina M."/>
            <person name="Mcdonagh F."/>
            <person name="Simpson A.C."/>
            <person name="Singh N.K."/>
            <person name="Rekha P.D."/>
            <person name="Raman K."/>
            <person name="Hugenholtz P."/>
            <person name="Venkateswaran K."/>
        </authorList>
    </citation>
    <scope>NUCLEOTIDE SEQUENCE [LARGE SCALE GENOMIC DNA]</scope>
    <source>
        <strain evidence="2 3">CC-YMP-6</strain>
    </source>
</reference>
<accession>A0ABU5CV92</accession>
<feature type="transmembrane region" description="Helical" evidence="1">
    <location>
        <begin position="23"/>
        <end position="43"/>
    </location>
</feature>
<name>A0ABU5CV92_9BACI</name>
<feature type="transmembrane region" description="Helical" evidence="1">
    <location>
        <begin position="55"/>
        <end position="80"/>
    </location>
</feature>
<feature type="transmembrane region" description="Helical" evidence="1">
    <location>
        <begin position="147"/>
        <end position="171"/>
    </location>
</feature>
<dbReference type="RefSeq" id="WP_320381175.1">
    <property type="nucleotide sequence ID" value="NZ_JAWDIQ010000003.1"/>
</dbReference>